<dbReference type="PROSITE" id="PS00107">
    <property type="entry name" value="PROTEIN_KINASE_ATP"/>
    <property type="match status" value="1"/>
</dbReference>
<dbReference type="SMART" id="SM00220">
    <property type="entry name" value="S_TKc"/>
    <property type="match status" value="1"/>
</dbReference>
<dbReference type="InterPro" id="IPR011009">
    <property type="entry name" value="Kinase-like_dom_sf"/>
</dbReference>
<keyword evidence="3 10" id="KW-0418">Kinase</keyword>
<dbReference type="GO" id="GO:0046872">
    <property type="term" value="F:metal ion binding"/>
    <property type="evidence" value="ECO:0007669"/>
    <property type="project" value="UniProtKB-KW"/>
</dbReference>
<keyword evidence="6" id="KW-0460">Magnesium</keyword>
<keyword evidence="4 7" id="KW-0067">ATP-binding</keyword>
<evidence type="ECO:0000256" key="1">
    <source>
        <dbReference type="ARBA" id="ARBA00022679"/>
    </source>
</evidence>
<gene>
    <name evidence="10" type="ORF">HOLleu_13031</name>
</gene>
<sequence length="322" mass="37171">MASVQYHGEPSLQLKDSDLEPRDKWIELGRGAFSVVYKTFCNLHNVDVAVKEIKRGNERHEIQKLVTLSPHNHVVKIKAVLEMSGGKTGIVMEFCDYGLQSLRDKLGRNFIPWPRCLLFMQHIMSGLQFLHRNNITHRDLKPENVMVTNSFTCKIADVGLAKAYHSKSNSSSNTQVFCPSGTPFYISPERWKRPTAVGTQTDDIYSCGILFYKMITNADLFYMERMAQDESFFSMLKMYVVDEKYRPETSELDKGTTLAPPIVKAVISTCWDAKPENRKTFDYWTSLLRQEIAKTYTDEVIREADEELRQLVRGSFDDNRFY</sequence>
<reference evidence="10" key="1">
    <citation type="submission" date="2021-10" db="EMBL/GenBank/DDBJ databases">
        <title>Tropical sea cucumber genome reveals ecological adaptation and Cuvierian tubules defense mechanism.</title>
        <authorList>
            <person name="Chen T."/>
        </authorList>
    </citation>
    <scope>NUCLEOTIDE SEQUENCE</scope>
    <source>
        <strain evidence="10">Nanhai2018</strain>
        <tissue evidence="10">Muscle</tissue>
    </source>
</reference>
<evidence type="ECO:0000256" key="6">
    <source>
        <dbReference type="PIRSR" id="PIRSR000615-3"/>
    </source>
</evidence>
<dbReference type="InterPro" id="IPR051681">
    <property type="entry name" value="Ser/Thr_Kinases-Pseudokinases"/>
</dbReference>
<dbReference type="PROSITE" id="PS50011">
    <property type="entry name" value="PROTEIN_KINASE_DOM"/>
    <property type="match status" value="1"/>
</dbReference>
<evidence type="ECO:0000256" key="2">
    <source>
        <dbReference type="ARBA" id="ARBA00022741"/>
    </source>
</evidence>
<dbReference type="AlphaFoldDB" id="A0A9Q1HDJ1"/>
<evidence type="ECO:0000256" key="8">
    <source>
        <dbReference type="RuleBase" id="RU000304"/>
    </source>
</evidence>
<feature type="binding site" evidence="6">
    <location>
        <position position="144"/>
    </location>
    <ligand>
        <name>Mg(2+)</name>
        <dbReference type="ChEBI" id="CHEBI:18420"/>
    </ligand>
</feature>
<evidence type="ECO:0000313" key="11">
    <source>
        <dbReference type="Proteomes" id="UP001152320"/>
    </source>
</evidence>
<evidence type="ECO:0000259" key="9">
    <source>
        <dbReference type="PROSITE" id="PS50011"/>
    </source>
</evidence>
<evidence type="ECO:0000256" key="7">
    <source>
        <dbReference type="PROSITE-ProRule" id="PRU10141"/>
    </source>
</evidence>
<keyword evidence="8" id="KW-0723">Serine/threonine-protein kinase</keyword>
<dbReference type="Pfam" id="PF00069">
    <property type="entry name" value="Pkinase"/>
    <property type="match status" value="1"/>
</dbReference>
<dbReference type="Proteomes" id="UP001152320">
    <property type="component" value="Chromosome 5"/>
</dbReference>
<dbReference type="PROSITE" id="PS00108">
    <property type="entry name" value="PROTEIN_KINASE_ST"/>
    <property type="match status" value="1"/>
</dbReference>
<evidence type="ECO:0000256" key="3">
    <source>
        <dbReference type="ARBA" id="ARBA00022777"/>
    </source>
</evidence>
<comment type="caution">
    <text evidence="10">The sequence shown here is derived from an EMBL/GenBank/DDBJ whole genome shotgun (WGS) entry which is preliminary data.</text>
</comment>
<keyword evidence="2 7" id="KW-0547">Nucleotide-binding</keyword>
<evidence type="ECO:0000256" key="5">
    <source>
        <dbReference type="PIRSR" id="PIRSR000615-1"/>
    </source>
</evidence>
<feature type="binding site" evidence="6">
    <location>
        <position position="157"/>
    </location>
    <ligand>
        <name>Mg(2+)</name>
        <dbReference type="ChEBI" id="CHEBI:18420"/>
    </ligand>
</feature>
<keyword evidence="1" id="KW-0808">Transferase</keyword>
<dbReference type="PANTHER" id="PTHR44329:SF288">
    <property type="entry name" value="MITOGEN-ACTIVATED PROTEIN KINASE KINASE KINASE 20"/>
    <property type="match status" value="1"/>
</dbReference>
<accession>A0A9Q1HDJ1</accession>
<dbReference type="InterPro" id="IPR008271">
    <property type="entry name" value="Ser/Thr_kinase_AS"/>
</dbReference>
<dbReference type="SUPFAM" id="SSF56112">
    <property type="entry name" value="Protein kinase-like (PK-like)"/>
    <property type="match status" value="1"/>
</dbReference>
<evidence type="ECO:0000313" key="10">
    <source>
        <dbReference type="EMBL" id="KAJ8042060.1"/>
    </source>
</evidence>
<feature type="active site" description="Proton acceptor" evidence="5">
    <location>
        <position position="139"/>
    </location>
</feature>
<dbReference type="GO" id="GO:0004674">
    <property type="term" value="F:protein serine/threonine kinase activity"/>
    <property type="evidence" value="ECO:0007669"/>
    <property type="project" value="UniProtKB-KW"/>
</dbReference>
<feature type="domain" description="Protein kinase" evidence="9">
    <location>
        <begin position="22"/>
        <end position="292"/>
    </location>
</feature>
<dbReference type="OrthoDB" id="535509at2759"/>
<protein>
    <submittedName>
        <fullName evidence="10">Tyrosine-protein kinase Lyn</fullName>
    </submittedName>
</protein>
<keyword evidence="6" id="KW-0479">Metal-binding</keyword>
<dbReference type="PANTHER" id="PTHR44329">
    <property type="entry name" value="SERINE/THREONINE-PROTEIN KINASE TNNI3K-RELATED"/>
    <property type="match status" value="1"/>
</dbReference>
<comment type="similarity">
    <text evidence="8">Belongs to the protein kinase superfamily.</text>
</comment>
<name>A0A9Q1HDJ1_HOLLE</name>
<proteinExistence type="inferred from homology"/>
<dbReference type="InterPro" id="IPR000719">
    <property type="entry name" value="Prot_kinase_dom"/>
</dbReference>
<dbReference type="GO" id="GO:0005524">
    <property type="term" value="F:ATP binding"/>
    <property type="evidence" value="ECO:0007669"/>
    <property type="project" value="UniProtKB-UniRule"/>
</dbReference>
<dbReference type="EMBL" id="JAIZAY010000005">
    <property type="protein sequence ID" value="KAJ8042060.1"/>
    <property type="molecule type" value="Genomic_DNA"/>
</dbReference>
<dbReference type="CDD" id="cd14014">
    <property type="entry name" value="STKc_PknB_like"/>
    <property type="match status" value="1"/>
</dbReference>
<dbReference type="InterPro" id="IPR017441">
    <property type="entry name" value="Protein_kinase_ATP_BS"/>
</dbReference>
<dbReference type="Gene3D" id="1.10.510.10">
    <property type="entry name" value="Transferase(Phosphotransferase) domain 1"/>
    <property type="match status" value="1"/>
</dbReference>
<feature type="binding site" evidence="7">
    <location>
        <position position="51"/>
    </location>
    <ligand>
        <name>ATP</name>
        <dbReference type="ChEBI" id="CHEBI:30616"/>
    </ligand>
</feature>
<keyword evidence="11" id="KW-1185">Reference proteome</keyword>
<evidence type="ECO:0000256" key="4">
    <source>
        <dbReference type="ARBA" id="ARBA00022840"/>
    </source>
</evidence>
<organism evidence="10 11">
    <name type="scientific">Holothuria leucospilota</name>
    <name type="common">Black long sea cucumber</name>
    <name type="synonym">Mertensiothuria leucospilota</name>
    <dbReference type="NCBI Taxonomy" id="206669"/>
    <lineage>
        <taxon>Eukaryota</taxon>
        <taxon>Metazoa</taxon>
        <taxon>Echinodermata</taxon>
        <taxon>Eleutherozoa</taxon>
        <taxon>Echinozoa</taxon>
        <taxon>Holothuroidea</taxon>
        <taxon>Aspidochirotacea</taxon>
        <taxon>Aspidochirotida</taxon>
        <taxon>Holothuriidae</taxon>
        <taxon>Holothuria</taxon>
    </lineage>
</organism>